<comment type="caution">
    <text evidence="6">The sequence shown here is derived from an EMBL/GenBank/DDBJ whole genome shotgun (WGS) entry which is preliminary data.</text>
</comment>
<evidence type="ECO:0000256" key="2">
    <source>
        <dbReference type="ARBA" id="ARBA00022448"/>
    </source>
</evidence>
<dbReference type="CDD" id="cd01041">
    <property type="entry name" value="Rubrerythrin"/>
    <property type="match status" value="1"/>
</dbReference>
<comment type="cofactor">
    <cofactor evidence="1">
        <name>Fe(3+)</name>
        <dbReference type="ChEBI" id="CHEBI:29034"/>
    </cofactor>
</comment>
<dbReference type="InterPro" id="IPR012347">
    <property type="entry name" value="Ferritin-like"/>
</dbReference>
<dbReference type="InterPro" id="IPR052364">
    <property type="entry name" value="Rubrerythrin"/>
</dbReference>
<protein>
    <submittedName>
        <fullName evidence="6">Rubrerythrin family protein</fullName>
    </submittedName>
</protein>
<organism evidence="6 7">
    <name type="scientific">Turicibacter sanguinis</name>
    <dbReference type="NCBI Taxonomy" id="154288"/>
    <lineage>
        <taxon>Bacteria</taxon>
        <taxon>Bacillati</taxon>
        <taxon>Bacillota</taxon>
        <taxon>Erysipelotrichia</taxon>
        <taxon>Erysipelotrichales</taxon>
        <taxon>Turicibacteraceae</taxon>
        <taxon>Turicibacter</taxon>
    </lineage>
</organism>
<evidence type="ECO:0000256" key="1">
    <source>
        <dbReference type="ARBA" id="ARBA00001965"/>
    </source>
</evidence>
<keyword evidence="3" id="KW-0479">Metal-binding</keyword>
<keyword evidence="5" id="KW-0408">Iron</keyword>
<dbReference type="Proteomes" id="UP000487649">
    <property type="component" value="Unassembled WGS sequence"/>
</dbReference>
<dbReference type="SUPFAM" id="SSF57802">
    <property type="entry name" value="Rubredoxin-like"/>
    <property type="match status" value="1"/>
</dbReference>
<dbReference type="AlphaFoldDB" id="A0A6A8SEQ2"/>
<evidence type="ECO:0000256" key="3">
    <source>
        <dbReference type="ARBA" id="ARBA00022723"/>
    </source>
</evidence>
<dbReference type="GO" id="GO:0016491">
    <property type="term" value="F:oxidoreductase activity"/>
    <property type="evidence" value="ECO:0007669"/>
    <property type="project" value="InterPro"/>
</dbReference>
<dbReference type="PROSITE" id="PS50903">
    <property type="entry name" value="RUBREDOXIN_LIKE"/>
    <property type="match status" value="1"/>
</dbReference>
<dbReference type="InterPro" id="IPR009078">
    <property type="entry name" value="Ferritin-like_SF"/>
</dbReference>
<name>A0A6A8SEQ2_9FIRM</name>
<dbReference type="GO" id="GO:0005506">
    <property type="term" value="F:iron ion binding"/>
    <property type="evidence" value="ECO:0007669"/>
    <property type="project" value="InterPro"/>
</dbReference>
<evidence type="ECO:0000256" key="5">
    <source>
        <dbReference type="ARBA" id="ARBA00023004"/>
    </source>
</evidence>
<dbReference type="InterPro" id="IPR009040">
    <property type="entry name" value="Ferritin-like_diiron"/>
</dbReference>
<dbReference type="PANTHER" id="PTHR43865">
    <property type="entry name" value="RUBRERYTHRIN-RELATED"/>
    <property type="match status" value="1"/>
</dbReference>
<dbReference type="Gene3D" id="2.20.28.10">
    <property type="match status" value="1"/>
</dbReference>
<dbReference type="Pfam" id="PF21349">
    <property type="entry name" value="RUBY_RBDX"/>
    <property type="match status" value="1"/>
</dbReference>
<sequence length="189" mass="21297">MDSLVSGETLKNLKGTKTEQNLKNAFAGESQARNKYTFYAEVAKDEGYEQIAAFFTETAGNEKEHAEMWYKLLHDGGLGTTKDNLKIAAFGETGESEDMYPDYAKIAKEEGLPEIAALFEGVAKIENGHSIRYSKLLNNLENNQVFEKKNPVVWECRNCGHRQVGKEAPDYCPVCGYPKSYFQMPCHNY</sequence>
<reference evidence="6 7" key="1">
    <citation type="journal article" date="2019" name="Nat. Med.">
        <title>A library of human gut bacterial isolates paired with longitudinal multiomics data enables mechanistic microbiome research.</title>
        <authorList>
            <person name="Poyet M."/>
            <person name="Groussin M."/>
            <person name="Gibbons S.M."/>
            <person name="Avila-Pacheco J."/>
            <person name="Jiang X."/>
            <person name="Kearney S.M."/>
            <person name="Perrotta A.R."/>
            <person name="Berdy B."/>
            <person name="Zhao S."/>
            <person name="Lieberman T.D."/>
            <person name="Swanson P.K."/>
            <person name="Smith M."/>
            <person name="Roesemann S."/>
            <person name="Alexander J.E."/>
            <person name="Rich S.A."/>
            <person name="Livny J."/>
            <person name="Vlamakis H."/>
            <person name="Clish C."/>
            <person name="Bullock K."/>
            <person name="Deik A."/>
            <person name="Scott J."/>
            <person name="Pierce K.A."/>
            <person name="Xavier R.J."/>
            <person name="Alm E.J."/>
        </authorList>
    </citation>
    <scope>NUCLEOTIDE SEQUENCE [LARGE SCALE GENOMIC DNA]</scope>
    <source>
        <strain evidence="6 7">BIOML-A198</strain>
    </source>
</reference>
<dbReference type="Pfam" id="PF02915">
    <property type="entry name" value="Rubrerythrin"/>
    <property type="match status" value="1"/>
</dbReference>
<dbReference type="InterPro" id="IPR024934">
    <property type="entry name" value="Rubredoxin-like_dom"/>
</dbReference>
<keyword evidence="2" id="KW-0813">Transport</keyword>
<dbReference type="PANTHER" id="PTHR43865:SF1">
    <property type="entry name" value="RUBRERYTHRIN-RELATED"/>
    <property type="match status" value="1"/>
</dbReference>
<dbReference type="PROSITE" id="PS50905">
    <property type="entry name" value="FERRITIN_LIKE"/>
    <property type="match status" value="1"/>
</dbReference>
<evidence type="ECO:0000313" key="6">
    <source>
        <dbReference type="EMBL" id="MTK20423.1"/>
    </source>
</evidence>
<evidence type="ECO:0000256" key="4">
    <source>
        <dbReference type="ARBA" id="ARBA00022982"/>
    </source>
</evidence>
<dbReference type="EMBL" id="WMQE01000004">
    <property type="protein sequence ID" value="MTK20423.1"/>
    <property type="molecule type" value="Genomic_DNA"/>
</dbReference>
<dbReference type="SUPFAM" id="SSF47240">
    <property type="entry name" value="Ferritin-like"/>
    <property type="match status" value="1"/>
</dbReference>
<accession>A0A6A8SEQ2</accession>
<proteinExistence type="predicted"/>
<dbReference type="NCBIfam" id="NF045767">
    <property type="entry name" value="RuberyRbr"/>
    <property type="match status" value="1"/>
</dbReference>
<dbReference type="GeneID" id="60059034"/>
<gene>
    <name evidence="6" type="ORF">GMA92_03080</name>
</gene>
<dbReference type="InterPro" id="IPR003251">
    <property type="entry name" value="Rr_diiron-bd_dom"/>
</dbReference>
<dbReference type="RefSeq" id="WP_006783472.1">
    <property type="nucleotide sequence ID" value="NZ_CABJBH010000007.1"/>
</dbReference>
<evidence type="ECO:0000313" key="7">
    <source>
        <dbReference type="Proteomes" id="UP000487649"/>
    </source>
</evidence>
<dbReference type="InterPro" id="IPR048574">
    <property type="entry name" value="RUBY_RBDX"/>
</dbReference>
<keyword evidence="4" id="KW-0249">Electron transport</keyword>
<dbReference type="Gene3D" id="1.20.1260.10">
    <property type="match status" value="1"/>
</dbReference>
<dbReference type="CDD" id="cd00729">
    <property type="entry name" value="rubredoxin_SM"/>
    <property type="match status" value="1"/>
</dbReference>